<evidence type="ECO:0000313" key="1">
    <source>
        <dbReference type="EMBL" id="JAH91204.1"/>
    </source>
</evidence>
<reference evidence="1" key="2">
    <citation type="journal article" date="2015" name="Fish Shellfish Immunol.">
        <title>Early steps in the European eel (Anguilla anguilla)-Vibrio vulnificus interaction in the gills: Role of the RtxA13 toxin.</title>
        <authorList>
            <person name="Callol A."/>
            <person name="Pajuelo D."/>
            <person name="Ebbesson L."/>
            <person name="Teles M."/>
            <person name="MacKenzie S."/>
            <person name="Amaro C."/>
        </authorList>
    </citation>
    <scope>NUCLEOTIDE SEQUENCE</scope>
</reference>
<accession>A0A0E9WLB5</accession>
<reference evidence="1" key="1">
    <citation type="submission" date="2014-11" db="EMBL/GenBank/DDBJ databases">
        <authorList>
            <person name="Amaro Gonzalez C."/>
        </authorList>
    </citation>
    <scope>NUCLEOTIDE SEQUENCE</scope>
</reference>
<organism evidence="1">
    <name type="scientific">Anguilla anguilla</name>
    <name type="common">European freshwater eel</name>
    <name type="synonym">Muraena anguilla</name>
    <dbReference type="NCBI Taxonomy" id="7936"/>
    <lineage>
        <taxon>Eukaryota</taxon>
        <taxon>Metazoa</taxon>
        <taxon>Chordata</taxon>
        <taxon>Craniata</taxon>
        <taxon>Vertebrata</taxon>
        <taxon>Euteleostomi</taxon>
        <taxon>Actinopterygii</taxon>
        <taxon>Neopterygii</taxon>
        <taxon>Teleostei</taxon>
        <taxon>Anguilliformes</taxon>
        <taxon>Anguillidae</taxon>
        <taxon>Anguilla</taxon>
    </lineage>
</organism>
<name>A0A0E9WLB5_ANGAN</name>
<dbReference type="EMBL" id="GBXM01017373">
    <property type="protein sequence ID" value="JAH91204.1"/>
    <property type="molecule type" value="Transcribed_RNA"/>
</dbReference>
<dbReference type="AlphaFoldDB" id="A0A0E9WLB5"/>
<protein>
    <submittedName>
        <fullName evidence="1">Uncharacterized protein</fullName>
    </submittedName>
</protein>
<proteinExistence type="predicted"/>
<sequence length="31" mass="3478">MLLCCLKTNKKVSSRIAPLSEGMQWNNLVSL</sequence>